<sequence length="79" mass="8828">MAQMIHSLLQRLGRERVTKICCVLGTCLALFVERDALLLGPPAAQLGTITLAIAVPILYLTPLVWLVYRYLVRPGHETR</sequence>
<feature type="transmembrane region" description="Helical" evidence="1">
    <location>
        <begin position="46"/>
        <end position="71"/>
    </location>
</feature>
<accession>A0A2P1H3V2</accession>
<proteinExistence type="predicted"/>
<evidence type="ECO:0008006" key="3">
    <source>
        <dbReference type="Google" id="ProtNLM"/>
    </source>
</evidence>
<reference evidence="2" key="1">
    <citation type="submission" date="2018-02" db="EMBL/GenBank/DDBJ databases">
        <title>Molecular characterization of OXA-198 carbapenemase producing Pseudomonas aeruginosa clinical isolates.</title>
        <authorList>
            <person name="Bonnin R.A."/>
            <person name="Bogaerts P."/>
            <person name="Girlich D."/>
            <person name="Huang D.T."/>
            <person name="Dortet L."/>
            <person name="Glupczynski Y."/>
            <person name="Naas T."/>
        </authorList>
    </citation>
    <scope>NUCLEOTIDE SEQUENCE</scope>
    <source>
        <strain evidence="2">PA41437</strain>
        <plasmid evidence="2">pOXA-198</plasmid>
    </source>
</reference>
<organism evidence="2">
    <name type="scientific">Pseudomonas aeruginosa</name>
    <dbReference type="NCBI Taxonomy" id="287"/>
    <lineage>
        <taxon>Bacteria</taxon>
        <taxon>Pseudomonadati</taxon>
        <taxon>Pseudomonadota</taxon>
        <taxon>Gammaproteobacteria</taxon>
        <taxon>Pseudomonadales</taxon>
        <taxon>Pseudomonadaceae</taxon>
        <taxon>Pseudomonas</taxon>
    </lineage>
</organism>
<evidence type="ECO:0000313" key="2">
    <source>
        <dbReference type="EMBL" id="AVN58277.1"/>
    </source>
</evidence>
<dbReference type="AlphaFoldDB" id="A0A2P1H3V2"/>
<dbReference type="EMBL" id="MG958650">
    <property type="protein sequence ID" value="AVN58277.1"/>
    <property type="molecule type" value="Genomic_DNA"/>
</dbReference>
<keyword evidence="1" id="KW-1133">Transmembrane helix</keyword>
<protein>
    <recommendedName>
        <fullName evidence="3">Transmembrane protein</fullName>
    </recommendedName>
</protein>
<keyword evidence="1" id="KW-0472">Membrane</keyword>
<keyword evidence="1" id="KW-0812">Transmembrane</keyword>
<geneLocation type="plasmid" evidence="2">
    <name>pOXA-198</name>
</geneLocation>
<name>A0A2P1H3V2_PSEAI</name>
<keyword evidence="2" id="KW-0614">Plasmid</keyword>
<evidence type="ECO:0000256" key="1">
    <source>
        <dbReference type="SAM" id="Phobius"/>
    </source>
</evidence>
<dbReference type="RefSeq" id="WP_016245681.1">
    <property type="nucleotide sequence ID" value="NZ_MG958650.1"/>
</dbReference>